<feature type="domain" description="DUF6570" evidence="1">
    <location>
        <begin position="210"/>
        <end position="335"/>
    </location>
</feature>
<dbReference type="OrthoDB" id="5876386at2759"/>
<sequence length="826" mass="94816">MKKKRLLIAPAVFKLKKLKSESAEEYSVRKLGLRKYHYKRDGEDDALFETMESLLPRIHSEFIKSDTTLTVNNLSLSEVDDLTMVPINDDEEAAVKKLADKIKKKTTMIRLCDHQCPLSNGKVFLAAENHIMKMKSFTDAYTFAQHLVSSNSENMENTDMHFSKFLTMYHGCYSGIRSIETKYKSCLNISTELIKVGVKVCIGCRQSIYKDKVPDDSVLNFMTIEQAPECLQNLNWIEKSMIQLLRPVQSVVHLIDNGGRKTDIKGAGGVMVLLPVPIEETVSHLANTLPSCKHLKIVVDAGFTMRIVSVSKMVTALKWLKENNEKYKHVIINEAFEFTENDQILFKKPDTQDKFRKLIAIDETENEAMIQNDDCVIQNLRENEYHGDNLQALQRYTLKKIKYTPQPLSSLNDVETLVFPALFPTGRFGSCHPRTIKIKKSTWLRQRLLNWDRRIAQDSDFLCFQFGLKCQLEMTSAMGTNAQISKNSSGSDVLDGINKGGVGFETKLQTMFKQVRGFPSYWLSVKKELNSHVISFGPPQFKECTYLRFEQFESREEVANYLDQIITARQPSPEEVELYTLVEQQKHWKTHSKTCLRYYTVNGEMKSFCRFEFPRPITPTTIVYNKDQNRHKLPGVKSKEYSLARKPEETMINDYNGPLLLAWGGNIDIQGILGGDSTVLAYVTGYATKSETSKISKSTLFHDSDNIKEKITEWNMALEMMHQRQAGTPEICDILLGHHLYGFDTGHVFLNTNQSEKRHRKLKPVAKLEEGERATESNAVDDYYPQRSEKLEDVSFFNFSIQFEVVRKTNNTRAKCDFQEKVRLMA</sequence>
<evidence type="ECO:0000313" key="3">
    <source>
        <dbReference type="Proteomes" id="UP000230233"/>
    </source>
</evidence>
<gene>
    <name evidence="2" type="ORF">B9Z55_028857</name>
</gene>
<dbReference type="STRING" id="1611254.A0A2G5SA39"/>
<evidence type="ECO:0000259" key="1">
    <source>
        <dbReference type="Pfam" id="PF20209"/>
    </source>
</evidence>
<proteinExistence type="predicted"/>
<dbReference type="InterPro" id="IPR046700">
    <property type="entry name" value="DUF6570"/>
</dbReference>
<dbReference type="EMBL" id="PDUG01000043">
    <property type="protein sequence ID" value="PIC11779.1"/>
    <property type="molecule type" value="Genomic_DNA"/>
</dbReference>
<reference evidence="3" key="1">
    <citation type="submission" date="2017-10" db="EMBL/GenBank/DDBJ databases">
        <title>Rapid genome shrinkage in a self-fertile nematode reveals novel sperm competition proteins.</title>
        <authorList>
            <person name="Yin D."/>
            <person name="Schwarz E.M."/>
            <person name="Thomas C.G."/>
            <person name="Felde R.L."/>
            <person name="Korf I.F."/>
            <person name="Cutter A.D."/>
            <person name="Schartner C.M."/>
            <person name="Ralston E.J."/>
            <person name="Meyer B.J."/>
            <person name="Haag E.S."/>
        </authorList>
    </citation>
    <scope>NUCLEOTIDE SEQUENCE [LARGE SCALE GENOMIC DNA]</scope>
    <source>
        <strain evidence="3">JU1422</strain>
    </source>
</reference>
<evidence type="ECO:0000313" key="2">
    <source>
        <dbReference type="EMBL" id="PIC11779.1"/>
    </source>
</evidence>
<organism evidence="2 3">
    <name type="scientific">Caenorhabditis nigoni</name>
    <dbReference type="NCBI Taxonomy" id="1611254"/>
    <lineage>
        <taxon>Eukaryota</taxon>
        <taxon>Metazoa</taxon>
        <taxon>Ecdysozoa</taxon>
        <taxon>Nematoda</taxon>
        <taxon>Chromadorea</taxon>
        <taxon>Rhabditida</taxon>
        <taxon>Rhabditina</taxon>
        <taxon>Rhabditomorpha</taxon>
        <taxon>Rhabditoidea</taxon>
        <taxon>Rhabditidae</taxon>
        <taxon>Peloderinae</taxon>
        <taxon>Caenorhabditis</taxon>
    </lineage>
</organism>
<dbReference type="Pfam" id="PF20209">
    <property type="entry name" value="DUF6570"/>
    <property type="match status" value="1"/>
</dbReference>
<name>A0A2G5SA39_9PELO</name>
<keyword evidence="3" id="KW-1185">Reference proteome</keyword>
<comment type="caution">
    <text evidence="2">The sequence shown here is derived from an EMBL/GenBank/DDBJ whole genome shotgun (WGS) entry which is preliminary data.</text>
</comment>
<accession>A0A2G5SA39</accession>
<protein>
    <recommendedName>
        <fullName evidence="1">DUF6570 domain-containing protein</fullName>
    </recommendedName>
</protein>
<dbReference type="AlphaFoldDB" id="A0A2G5SA39"/>
<dbReference type="Proteomes" id="UP000230233">
    <property type="component" value="Unassembled WGS sequence"/>
</dbReference>